<proteinExistence type="predicted"/>
<name>A0A4Z1FMC1_9HELO</name>
<evidence type="ECO:0000313" key="2">
    <source>
        <dbReference type="EMBL" id="TGO23703.1"/>
    </source>
</evidence>
<gene>
    <name evidence="2" type="ORF">BPAE_0124g00360</name>
</gene>
<feature type="compositionally biased region" description="Basic and acidic residues" evidence="1">
    <location>
        <begin position="131"/>
        <end position="141"/>
    </location>
</feature>
<evidence type="ECO:0000313" key="3">
    <source>
        <dbReference type="Proteomes" id="UP000297910"/>
    </source>
</evidence>
<feature type="compositionally biased region" description="Acidic residues" evidence="1">
    <location>
        <begin position="146"/>
        <end position="155"/>
    </location>
</feature>
<sequence>MGRKNQKLARKSKPKPRRATPGESRAWKEAEEKRLQSVAAEAAIVQPVSGAKEIGKEGTRDDNAEIRRRSGVDPDGDTLEAASAASNAILPSFQNLVSRPKSLAPVPAPNQQLARRLHLALRRKEELGGLRDSCIEERGVDGADIGNEEDGDGEDAGGGGGGGEEKMTEPFFWMW</sequence>
<feature type="compositionally biased region" description="Basic and acidic residues" evidence="1">
    <location>
        <begin position="53"/>
        <end position="72"/>
    </location>
</feature>
<feature type="region of interest" description="Disordered" evidence="1">
    <location>
        <begin position="49"/>
        <end position="79"/>
    </location>
</feature>
<feature type="region of interest" description="Disordered" evidence="1">
    <location>
        <begin position="131"/>
        <end position="175"/>
    </location>
</feature>
<protein>
    <submittedName>
        <fullName evidence="2">Uncharacterized protein</fullName>
    </submittedName>
</protein>
<comment type="caution">
    <text evidence="2">The sequence shown here is derived from an EMBL/GenBank/DDBJ whole genome shotgun (WGS) entry which is preliminary data.</text>
</comment>
<reference evidence="2 3" key="1">
    <citation type="submission" date="2017-12" db="EMBL/GenBank/DDBJ databases">
        <title>Comparative genomics of Botrytis spp.</title>
        <authorList>
            <person name="Valero-Jimenez C.A."/>
            <person name="Tapia P."/>
            <person name="Veloso J."/>
            <person name="Silva-Moreno E."/>
            <person name="Staats M."/>
            <person name="Valdes J.H."/>
            <person name="Van Kan J.A.L."/>
        </authorList>
    </citation>
    <scope>NUCLEOTIDE SEQUENCE [LARGE SCALE GENOMIC DNA]</scope>
    <source>
        <strain evidence="2 3">Bp0003</strain>
    </source>
</reference>
<feature type="region of interest" description="Disordered" evidence="1">
    <location>
        <begin position="1"/>
        <end position="32"/>
    </location>
</feature>
<dbReference type="EMBL" id="PQXI01000124">
    <property type="protein sequence ID" value="TGO23703.1"/>
    <property type="molecule type" value="Genomic_DNA"/>
</dbReference>
<accession>A0A4Z1FMC1</accession>
<dbReference type="Proteomes" id="UP000297910">
    <property type="component" value="Unassembled WGS sequence"/>
</dbReference>
<keyword evidence="3" id="KW-1185">Reference proteome</keyword>
<dbReference type="AlphaFoldDB" id="A0A4Z1FMC1"/>
<evidence type="ECO:0000256" key="1">
    <source>
        <dbReference type="SAM" id="MobiDB-lite"/>
    </source>
</evidence>
<feature type="compositionally biased region" description="Basic residues" evidence="1">
    <location>
        <begin position="1"/>
        <end position="18"/>
    </location>
</feature>
<organism evidence="2 3">
    <name type="scientific">Botrytis paeoniae</name>
    <dbReference type="NCBI Taxonomy" id="278948"/>
    <lineage>
        <taxon>Eukaryota</taxon>
        <taxon>Fungi</taxon>
        <taxon>Dikarya</taxon>
        <taxon>Ascomycota</taxon>
        <taxon>Pezizomycotina</taxon>
        <taxon>Leotiomycetes</taxon>
        <taxon>Helotiales</taxon>
        <taxon>Sclerotiniaceae</taxon>
        <taxon>Botrytis</taxon>
    </lineage>
</organism>